<evidence type="ECO:0000256" key="5">
    <source>
        <dbReference type="ARBA" id="ARBA00022989"/>
    </source>
</evidence>
<dbReference type="GO" id="GO:0016020">
    <property type="term" value="C:membrane"/>
    <property type="evidence" value="ECO:0007669"/>
    <property type="project" value="UniProtKB-SubCell"/>
</dbReference>
<evidence type="ECO:0000256" key="4">
    <source>
        <dbReference type="ARBA" id="ARBA00022692"/>
    </source>
</evidence>
<feature type="transmembrane region" description="Helical" evidence="7">
    <location>
        <begin position="116"/>
        <end position="135"/>
    </location>
</feature>
<gene>
    <name evidence="8" type="ORF">DEM27_29230</name>
</gene>
<keyword evidence="5 7" id="KW-1133">Transmembrane helix</keyword>
<keyword evidence="4 7" id="KW-0812">Transmembrane</keyword>
<evidence type="ECO:0000313" key="8">
    <source>
        <dbReference type="EMBL" id="PWE52878.1"/>
    </source>
</evidence>
<feature type="transmembrane region" description="Helical" evidence="7">
    <location>
        <begin position="319"/>
        <end position="345"/>
    </location>
</feature>
<feature type="transmembrane region" description="Helical" evidence="7">
    <location>
        <begin position="22"/>
        <end position="44"/>
    </location>
</feature>
<dbReference type="CDD" id="cd17485">
    <property type="entry name" value="MFS_MFSD3"/>
    <property type="match status" value="1"/>
</dbReference>
<evidence type="ECO:0000256" key="1">
    <source>
        <dbReference type="ARBA" id="ARBA00004141"/>
    </source>
</evidence>
<proteinExistence type="inferred from homology"/>
<dbReference type="AlphaFoldDB" id="A0A2U2DHY1"/>
<dbReference type="InterPro" id="IPR014090">
    <property type="entry name" value="Siderophore_transpt_RhtX/FptX"/>
</dbReference>
<dbReference type="InterPro" id="IPR036259">
    <property type="entry name" value="MFS_trans_sf"/>
</dbReference>
<evidence type="ECO:0000256" key="7">
    <source>
        <dbReference type="SAM" id="Phobius"/>
    </source>
</evidence>
<dbReference type="PANTHER" id="PTHR12778">
    <property type="entry name" value="SOLUTE CARRIER FAMILY 33 ACETYL-COA TRANSPORTER -RELATED"/>
    <property type="match status" value="1"/>
</dbReference>
<feature type="transmembrane region" description="Helical" evidence="7">
    <location>
        <begin position="259"/>
        <end position="286"/>
    </location>
</feature>
<comment type="caution">
    <text evidence="8">The sequence shown here is derived from an EMBL/GenBank/DDBJ whole genome shotgun (WGS) entry which is preliminary data.</text>
</comment>
<dbReference type="GO" id="GO:0022857">
    <property type="term" value="F:transmembrane transporter activity"/>
    <property type="evidence" value="ECO:0007669"/>
    <property type="project" value="InterPro"/>
</dbReference>
<evidence type="ECO:0000256" key="3">
    <source>
        <dbReference type="ARBA" id="ARBA00022448"/>
    </source>
</evidence>
<name>A0A2U2DHY1_9HYPH</name>
<keyword evidence="6 7" id="KW-0472">Membrane</keyword>
<accession>A0A2U2DHY1</accession>
<dbReference type="Pfam" id="PF07690">
    <property type="entry name" value="MFS_1"/>
    <property type="match status" value="1"/>
</dbReference>
<feature type="transmembrane region" description="Helical" evidence="7">
    <location>
        <begin position="155"/>
        <end position="174"/>
    </location>
</feature>
<dbReference type="NCBIfam" id="TIGR02718">
    <property type="entry name" value="sider_RhtX_FptX"/>
    <property type="match status" value="1"/>
</dbReference>
<keyword evidence="3" id="KW-0813">Transport</keyword>
<sequence>MSTADLHQPTAAGRFSAGRMRLFAVLAGLYLAQGIPGYLLVAAIPPIMRELGVSRTAIGMLAVLMIPLTIKFLWAPLVDRIKLMSIGHRRSWILPTQFGTVLAIVALIFVEPNNVMAIFLIGLVIAILTSTQDIATDGYATLALREKDRAVGNAIQGGAVAASVIVGGTFSLVLYEWIGWQPMILTIAAISTLPLVAIAFMPEDADTAVFQPAKRPSLKAFVKRPEAVTALTVALIYRASEGLVKSMEGSYLVDAGLPLSSIGYLSGISAATAGIAGSAIAAILVLRTGASGTLLLLGGLRTLCFLLFSLHAAGQLSGLWVLLGAAGFQTLIRYMEIVALYSLFMAVASKDQPGTDFTILSCAQIIIYLLGSMMAGMIADVLGYPVLFFAATAISGVAVIVTFRLLTTLKRRTEEAAGDGRA</sequence>
<feature type="transmembrane region" description="Helical" evidence="7">
    <location>
        <begin position="384"/>
        <end position="406"/>
    </location>
</feature>
<dbReference type="OrthoDB" id="9787815at2"/>
<evidence type="ECO:0000256" key="6">
    <source>
        <dbReference type="ARBA" id="ARBA00023136"/>
    </source>
</evidence>
<dbReference type="Gene3D" id="1.20.1250.20">
    <property type="entry name" value="MFS general substrate transporter like domains"/>
    <property type="match status" value="2"/>
</dbReference>
<comment type="subcellular location">
    <subcellularLocation>
        <location evidence="1">Membrane</location>
        <topology evidence="1">Multi-pass membrane protein</topology>
    </subcellularLocation>
</comment>
<feature type="transmembrane region" description="Helical" evidence="7">
    <location>
        <begin position="357"/>
        <end position="378"/>
    </location>
</feature>
<protein>
    <submittedName>
        <fullName evidence="8">MFS transporter</fullName>
    </submittedName>
</protein>
<feature type="transmembrane region" description="Helical" evidence="7">
    <location>
        <begin position="180"/>
        <end position="200"/>
    </location>
</feature>
<reference evidence="8 9" key="1">
    <citation type="submission" date="2018-05" db="EMBL/GenBank/DDBJ databases">
        <title>The draft genome of strain NS-104.</title>
        <authorList>
            <person name="Hang P."/>
            <person name="Jiang J."/>
        </authorList>
    </citation>
    <scope>NUCLEOTIDE SEQUENCE [LARGE SCALE GENOMIC DNA]</scope>
    <source>
        <strain evidence="8 9">NS-104</strain>
    </source>
</reference>
<evidence type="ECO:0000313" key="9">
    <source>
        <dbReference type="Proteomes" id="UP000245252"/>
    </source>
</evidence>
<dbReference type="Proteomes" id="UP000245252">
    <property type="component" value="Unassembled WGS sequence"/>
</dbReference>
<dbReference type="EMBL" id="QFBC01000020">
    <property type="protein sequence ID" value="PWE52878.1"/>
    <property type="molecule type" value="Genomic_DNA"/>
</dbReference>
<dbReference type="InterPro" id="IPR011701">
    <property type="entry name" value="MFS"/>
</dbReference>
<comment type="similarity">
    <text evidence="2">Belongs to the major facilitator superfamily.</text>
</comment>
<organism evidence="8 9">
    <name type="scientific">Metarhizobium album</name>
    <dbReference type="NCBI Taxonomy" id="2182425"/>
    <lineage>
        <taxon>Bacteria</taxon>
        <taxon>Pseudomonadati</taxon>
        <taxon>Pseudomonadota</taxon>
        <taxon>Alphaproteobacteria</taxon>
        <taxon>Hyphomicrobiales</taxon>
        <taxon>Rhizobiaceae</taxon>
        <taxon>Metarhizobium</taxon>
    </lineage>
</organism>
<dbReference type="InterPro" id="IPR004752">
    <property type="entry name" value="AmpG_permease/AT-1"/>
</dbReference>
<dbReference type="SUPFAM" id="SSF103473">
    <property type="entry name" value="MFS general substrate transporter"/>
    <property type="match status" value="1"/>
</dbReference>
<feature type="transmembrane region" description="Helical" evidence="7">
    <location>
        <begin position="56"/>
        <end position="78"/>
    </location>
</feature>
<feature type="transmembrane region" description="Helical" evidence="7">
    <location>
        <begin position="293"/>
        <end position="313"/>
    </location>
</feature>
<dbReference type="PANTHER" id="PTHR12778:SF10">
    <property type="entry name" value="MAJOR FACILITATOR SUPERFAMILY DOMAIN-CONTAINING PROTEIN 3"/>
    <property type="match status" value="1"/>
</dbReference>
<dbReference type="RefSeq" id="WP_109461775.1">
    <property type="nucleotide sequence ID" value="NZ_QFBC01000020.1"/>
</dbReference>
<feature type="transmembrane region" description="Helical" evidence="7">
    <location>
        <begin position="90"/>
        <end position="110"/>
    </location>
</feature>
<evidence type="ECO:0000256" key="2">
    <source>
        <dbReference type="ARBA" id="ARBA00008335"/>
    </source>
</evidence>
<keyword evidence="9" id="KW-1185">Reference proteome</keyword>